<dbReference type="PANTHER" id="PTHR39441">
    <property type="entry name" value="DUF2252 DOMAIN-CONTAINING PROTEIN"/>
    <property type="match status" value="1"/>
</dbReference>
<proteinExistence type="predicted"/>
<dbReference type="AlphaFoldDB" id="A0A7S0ZJD7"/>
<accession>A0A7S0ZJD7</accession>
<sequence>MNHGSHRNVFREEYVSLGDSVVDDFSSADQNLLTNRSRFNFKSGFVVVLTVFSSILIVSLFISTWSYSTNNNTQYVLRDDLFNESEFWSSAKRNHSAFDFNVKPLLSATKSSSKEVCLGWNDDENGPPPCLPSSSDVLRRALQDENCRAAKSGRSSREDVGEKLLKLISESLFVFFRGSVGLFFYNLYCVESSTSANYDEFVPYVTSSGDSHPENFGTLTLANGNLTWGVNDFDHSLRSPFIVDVARGATGFILACRERGDLSAEECIETAEIWTKGYSDVFHKQKCLKLINHDRFVEGANALKNVRGGYLVHKVFEKARKRSEKKGLEKWLKKYLDLDKLKFLKSDELIPVDKSKFEEFETAIETYLFNGVAALAKFPSRELFEILDVIEKKGSGTGSIGLKRYYILMKGAPSNVSKSDHLILEMKEVINSVLERYVDDSVPDILEGKRACDGGNRAYPFANIYHGWLHMNGRSYIIRRKNPLKKAVKLQKLSKKEFVDYAYVSAVAQAHYHLLVGCNELECRLEDPAMVDKESCVGIAKYIDSQDNFSKRIAAFALQEALREFKQYSILQKTFRDNKTLQEDPVLFLNHIAPDGGSLWNIYR</sequence>
<dbReference type="Pfam" id="PF10009">
    <property type="entry name" value="DUF2252"/>
    <property type="match status" value="1"/>
</dbReference>
<keyword evidence="1" id="KW-0812">Transmembrane</keyword>
<keyword evidence="1" id="KW-1133">Transmembrane helix</keyword>
<dbReference type="EMBL" id="HBFP01011240">
    <property type="protein sequence ID" value="CAD8823718.1"/>
    <property type="molecule type" value="Transcribed_RNA"/>
</dbReference>
<reference evidence="2" key="1">
    <citation type="submission" date="2021-01" db="EMBL/GenBank/DDBJ databases">
        <authorList>
            <person name="Corre E."/>
            <person name="Pelletier E."/>
            <person name="Niang G."/>
            <person name="Scheremetjew M."/>
            <person name="Finn R."/>
            <person name="Kale V."/>
            <person name="Holt S."/>
            <person name="Cochrane G."/>
            <person name="Meng A."/>
            <person name="Brown T."/>
            <person name="Cohen L."/>
        </authorList>
    </citation>
    <scope>NUCLEOTIDE SEQUENCE</scope>
    <source>
        <strain evidence="2">CCMP3278</strain>
    </source>
</reference>
<organism evidence="2">
    <name type="scientific">Timspurckia oligopyrenoides</name>
    <dbReference type="NCBI Taxonomy" id="708627"/>
    <lineage>
        <taxon>Eukaryota</taxon>
        <taxon>Rhodophyta</taxon>
        <taxon>Bangiophyceae</taxon>
        <taxon>Porphyridiales</taxon>
        <taxon>Porphyridiaceae</taxon>
        <taxon>Timspurckia</taxon>
    </lineage>
</organism>
<dbReference type="PANTHER" id="PTHR39441:SF1">
    <property type="entry name" value="DUF2252 DOMAIN-CONTAINING PROTEIN"/>
    <property type="match status" value="1"/>
</dbReference>
<dbReference type="InterPro" id="IPR018721">
    <property type="entry name" value="DUF2252"/>
</dbReference>
<evidence type="ECO:0000313" key="2">
    <source>
        <dbReference type="EMBL" id="CAD8823718.1"/>
    </source>
</evidence>
<evidence type="ECO:0000256" key="1">
    <source>
        <dbReference type="SAM" id="Phobius"/>
    </source>
</evidence>
<gene>
    <name evidence="2" type="ORF">TOLI1172_LOCUS8116</name>
</gene>
<name>A0A7S0ZJD7_9RHOD</name>
<protein>
    <submittedName>
        <fullName evidence="2">Uncharacterized protein</fullName>
    </submittedName>
</protein>
<feature type="transmembrane region" description="Helical" evidence="1">
    <location>
        <begin position="45"/>
        <end position="67"/>
    </location>
</feature>
<keyword evidence="1" id="KW-0472">Membrane</keyword>